<dbReference type="PROSITE" id="PS00031">
    <property type="entry name" value="NUCLEAR_REC_DBD_1"/>
    <property type="match status" value="1"/>
</dbReference>
<keyword evidence="12" id="KW-1185">Reference proteome</keyword>
<evidence type="ECO:0000256" key="3">
    <source>
        <dbReference type="ARBA" id="ARBA00022833"/>
    </source>
</evidence>
<feature type="region of interest" description="Disordered" evidence="9">
    <location>
        <begin position="79"/>
        <end position="101"/>
    </location>
</feature>
<dbReference type="Proteomes" id="UP000694888">
    <property type="component" value="Unplaced"/>
</dbReference>
<feature type="region of interest" description="Disordered" evidence="9">
    <location>
        <begin position="1"/>
        <end position="37"/>
    </location>
</feature>
<dbReference type="PROSITE" id="PS51843">
    <property type="entry name" value="NR_LBD"/>
    <property type="match status" value="1"/>
</dbReference>
<dbReference type="Gene3D" id="1.10.565.10">
    <property type="entry name" value="Retinoid X Receptor"/>
    <property type="match status" value="1"/>
</dbReference>
<evidence type="ECO:0000256" key="8">
    <source>
        <dbReference type="ARBA" id="ARBA00023242"/>
    </source>
</evidence>
<dbReference type="SUPFAM" id="SSF57716">
    <property type="entry name" value="Glucocorticoid receptor-like (DNA-binding domain)"/>
    <property type="match status" value="1"/>
</dbReference>
<keyword evidence="2" id="KW-0863">Zinc-finger</keyword>
<feature type="domain" description="Nuclear receptor" evidence="10">
    <location>
        <begin position="311"/>
        <end position="386"/>
    </location>
</feature>
<dbReference type="Gene3D" id="3.30.50.10">
    <property type="entry name" value="Erythroid Transcription Factor GATA-1, subunit A"/>
    <property type="match status" value="1"/>
</dbReference>
<evidence type="ECO:0000256" key="4">
    <source>
        <dbReference type="ARBA" id="ARBA00023015"/>
    </source>
</evidence>
<proteinExistence type="predicted"/>
<dbReference type="InterPro" id="IPR035500">
    <property type="entry name" value="NHR-like_dom_sf"/>
</dbReference>
<feature type="region of interest" description="Disordered" evidence="9">
    <location>
        <begin position="515"/>
        <end position="555"/>
    </location>
</feature>
<dbReference type="PANTHER" id="PTHR24082">
    <property type="entry name" value="NUCLEAR HORMONE RECEPTOR"/>
    <property type="match status" value="1"/>
</dbReference>
<keyword evidence="7 13" id="KW-0675">Receptor</keyword>
<evidence type="ECO:0000313" key="12">
    <source>
        <dbReference type="Proteomes" id="UP000694888"/>
    </source>
</evidence>
<dbReference type="InterPro" id="IPR000536">
    <property type="entry name" value="Nucl_hrmn_rcpt_lig-bd"/>
</dbReference>
<evidence type="ECO:0000313" key="14">
    <source>
        <dbReference type="RefSeq" id="XP_005097796.1"/>
    </source>
</evidence>
<evidence type="ECO:0000256" key="7">
    <source>
        <dbReference type="ARBA" id="ARBA00023170"/>
    </source>
</evidence>
<keyword evidence="8" id="KW-0539">Nucleus</keyword>
<feature type="domain" description="NR LBD" evidence="11">
    <location>
        <begin position="684"/>
        <end position="952"/>
    </location>
</feature>
<dbReference type="InterPro" id="IPR050234">
    <property type="entry name" value="Nuclear_hormone_rcpt_NR1"/>
</dbReference>
<dbReference type="CDD" id="cd06916">
    <property type="entry name" value="NR_DBD_like"/>
    <property type="match status" value="1"/>
</dbReference>
<dbReference type="SMART" id="SM00399">
    <property type="entry name" value="ZnF_C4"/>
    <property type="match status" value="1"/>
</dbReference>
<keyword evidence="1" id="KW-0479">Metal-binding</keyword>
<dbReference type="SUPFAM" id="SSF48508">
    <property type="entry name" value="Nuclear receptor ligand-binding domain"/>
    <property type="match status" value="1"/>
</dbReference>
<evidence type="ECO:0000259" key="10">
    <source>
        <dbReference type="PROSITE" id="PS51030"/>
    </source>
</evidence>
<protein>
    <submittedName>
        <fullName evidence="13 14">Nuclear hormone receptor family member nhr-41</fullName>
    </submittedName>
</protein>
<dbReference type="PRINTS" id="PR00047">
    <property type="entry name" value="STROIDFINGER"/>
</dbReference>
<dbReference type="Pfam" id="PF00105">
    <property type="entry name" value="zf-C4"/>
    <property type="match status" value="1"/>
</dbReference>
<feature type="region of interest" description="Disordered" evidence="9">
    <location>
        <begin position="406"/>
        <end position="432"/>
    </location>
</feature>
<feature type="compositionally biased region" description="Polar residues" evidence="9">
    <location>
        <begin position="280"/>
        <end position="305"/>
    </location>
</feature>
<name>A0ABM0JNF7_APLCA</name>
<feature type="compositionally biased region" description="Polar residues" evidence="9">
    <location>
        <begin position="421"/>
        <end position="430"/>
    </location>
</feature>
<organism evidence="12 14">
    <name type="scientific">Aplysia californica</name>
    <name type="common">California sea hare</name>
    <dbReference type="NCBI Taxonomy" id="6500"/>
    <lineage>
        <taxon>Eukaryota</taxon>
        <taxon>Metazoa</taxon>
        <taxon>Spiralia</taxon>
        <taxon>Lophotrochozoa</taxon>
        <taxon>Mollusca</taxon>
        <taxon>Gastropoda</taxon>
        <taxon>Heterobranchia</taxon>
        <taxon>Euthyneura</taxon>
        <taxon>Tectipleura</taxon>
        <taxon>Aplysiida</taxon>
        <taxon>Aplysioidea</taxon>
        <taxon>Aplysiidae</taxon>
        <taxon>Aplysia</taxon>
    </lineage>
</organism>
<dbReference type="RefSeq" id="XP_005097796.1">
    <property type="nucleotide sequence ID" value="XM_005097739.3"/>
</dbReference>
<feature type="compositionally biased region" description="Low complexity" evidence="9">
    <location>
        <begin position="250"/>
        <end position="276"/>
    </location>
</feature>
<gene>
    <name evidence="13 14" type="primary">LOC101854863</name>
</gene>
<evidence type="ECO:0000259" key="11">
    <source>
        <dbReference type="PROSITE" id="PS51843"/>
    </source>
</evidence>
<feature type="compositionally biased region" description="Low complexity" evidence="9">
    <location>
        <begin position="10"/>
        <end position="20"/>
    </location>
</feature>
<dbReference type="SMART" id="SM00430">
    <property type="entry name" value="HOLI"/>
    <property type="match status" value="1"/>
</dbReference>
<keyword evidence="3" id="KW-0862">Zinc</keyword>
<evidence type="ECO:0000256" key="9">
    <source>
        <dbReference type="SAM" id="MobiDB-lite"/>
    </source>
</evidence>
<evidence type="ECO:0000256" key="2">
    <source>
        <dbReference type="ARBA" id="ARBA00022771"/>
    </source>
</evidence>
<evidence type="ECO:0000256" key="6">
    <source>
        <dbReference type="ARBA" id="ARBA00023163"/>
    </source>
</evidence>
<dbReference type="PROSITE" id="PS51030">
    <property type="entry name" value="NUCLEAR_REC_DBD_2"/>
    <property type="match status" value="1"/>
</dbReference>
<feature type="region of interest" description="Disordered" evidence="9">
    <location>
        <begin position="161"/>
        <end position="305"/>
    </location>
</feature>
<feature type="compositionally biased region" description="Low complexity" evidence="9">
    <location>
        <begin position="519"/>
        <end position="555"/>
    </location>
</feature>
<reference evidence="13 14" key="1">
    <citation type="submission" date="2025-05" db="UniProtKB">
        <authorList>
            <consortium name="RefSeq"/>
        </authorList>
    </citation>
    <scope>IDENTIFICATION</scope>
</reference>
<keyword evidence="4" id="KW-0805">Transcription regulation</keyword>
<dbReference type="InterPro" id="IPR001628">
    <property type="entry name" value="Znf_hrmn_rcpt"/>
</dbReference>
<evidence type="ECO:0000256" key="1">
    <source>
        <dbReference type="ARBA" id="ARBA00022723"/>
    </source>
</evidence>
<dbReference type="GeneID" id="101854863"/>
<keyword evidence="6" id="KW-0804">Transcription</keyword>
<feature type="compositionally biased region" description="Low complexity" evidence="9">
    <location>
        <begin position="192"/>
        <end position="240"/>
    </location>
</feature>
<dbReference type="Pfam" id="PF00104">
    <property type="entry name" value="Hormone_recep"/>
    <property type="match status" value="1"/>
</dbReference>
<sequence>MESAKLFGQSVESPSSSSDYKSAESEQDEFFSSTGGSEISWFLPAKNSYVPDTASSASNSQSGMATGYDLSPPMITYHDDDGWLTDQLDLETPPTSPEFPTACRCADVMPNPHRVAQTELVSPNVSTEDLSPSMPKESLSFCIPPPCSFSPSPPLFFSSSTVPSSFSLTLSSPFTPSTPSPNFTPASPPCFPSFSTSTVHSPASFRSPSSPSYSPALSTNTTLSTSQSLSPMLPASLSPSTHPLPQLRGQPSTQSVPSPSPSPSTVSKPSTMTPKPALASNKSEAPSTSEATSLKTKNPGNPNTMPLQECLPPCKVCGEKASGFHYGVYTCEGCKGFFRRVLKLNTKFYCPFENDCDVTGPHRKLCASCRYQKCIAVGMSRKGIRIGRYTLETKTRITQEAKLRHEQKLQKQSLQKNLSQPENQQHNQQGDKALTEDEDIVLIDCPGTSVGSGFNFATSKGGVNSGAKHTMLAFQELSSSAGQSNQTVSAVSKPPSKLTAIAEFMKTVSYSSPQTMSVWSSPSRSDADASSPSSTWSHLTSASSPQKTISSDMFSSLSPLSNSMTDKSGRYDIDRVEERLMEYVRATQIFNGHMFLEKHLEMMFEFQRMNATWLENLERFENGAPEHEHILFVDRMNATQTSMLTNELRRNDTNDGMDSKEDQGKESYVNRVVSLLIPGANDLQLDAIIHDLVVAHNKILLVSAYFPKNYMKERQMSFLKSFQQKEEILGSRRVLTEEEFLSIHDKTGMDVDGRINLIRVFSGYFEAYILRIIKFAKRLPGFRSLCLEDCSAMLKVGRSLVCFLGTYHGFNEELGVGLFPNGHCIHRSDLYRMFSKGFVDACFNVSRILQREQFSPEEQVLLKCLALTFVDPSKLKNPEAVDGIQKLILSCLKRSYRKNYPKKDQSSLVGNAMANLTLANPIKQAERLNYQSHVMKTYVLQNPLIKEMVKTV</sequence>
<dbReference type="InterPro" id="IPR013088">
    <property type="entry name" value="Znf_NHR/GATA"/>
</dbReference>
<feature type="compositionally biased region" description="Low complexity" evidence="9">
    <location>
        <begin position="410"/>
        <end position="420"/>
    </location>
</feature>
<evidence type="ECO:0000313" key="13">
    <source>
        <dbReference type="RefSeq" id="XP_005097795.1"/>
    </source>
</evidence>
<dbReference type="RefSeq" id="XP_005097795.1">
    <property type="nucleotide sequence ID" value="XM_005097738.3"/>
</dbReference>
<accession>A0ABM0JNF7</accession>
<evidence type="ECO:0000256" key="5">
    <source>
        <dbReference type="ARBA" id="ARBA00023125"/>
    </source>
</evidence>
<feature type="compositionally biased region" description="Low complexity" evidence="9">
    <location>
        <begin position="161"/>
        <end position="185"/>
    </location>
</feature>
<keyword evidence="5" id="KW-0238">DNA-binding</keyword>